<feature type="domain" description="Glycosyl transferase family 1" evidence="2">
    <location>
        <begin position="1049"/>
        <end position="1188"/>
    </location>
</feature>
<dbReference type="SUPFAM" id="SSF53756">
    <property type="entry name" value="UDP-Glycosyltransferase/glycogen phosphorylase"/>
    <property type="match status" value="3"/>
</dbReference>
<gene>
    <name evidence="3" type="ordered locus">Sulku_2112</name>
</gene>
<feature type="domain" description="Glycosyl transferase family 1" evidence="2">
    <location>
        <begin position="211"/>
        <end position="367"/>
    </location>
</feature>
<dbReference type="HOGENOM" id="CLU_005199_0_1_7"/>
<dbReference type="Proteomes" id="UP000008721">
    <property type="component" value="Chromosome"/>
</dbReference>
<sequence length="1221" mass="138100">MKLTIDTQGLCGLNKHRGIGRFGTALLEEMLKQLPATDTVTALFNDNLDATTLSIETQSIFLPKGSQYRIESSHYRYRLGEKIVAQSVDETNADVFFVINLFEGFADGCVCTLSHSCINVVILYDLIPLVMRDVYLNDPRMEAWYFERLALLKKADVILSISEHSKSDAVRLLEINPKKIITIGCDVEGTFAEKNITQERKEAVLKQYGIDNRFIMYTGGIDKRKNIEGIIEAYALLPKITKETCQLLIVCSVNEEQKREISAYVQKLAVAKECVIMSGYVSDDVLMELYNLCDLFVFASLYEGFGMPILEAMRCGAPVIGSNNSSIKEIIEISEALFDPRDAQEMCDKMEKGLYDEAFRAQLRENSLVQSQKYRIETCAAKSILACKEAVSSAKKVPGCKNITAATKEKLAYISPLPGEKTGIADYSAELLFEMLKHYDVTVITDQAHYEKKRVPEGLIVQGSEWFLKNHSLFARSVYHFGNSHFHAYMFGLLEKCPGIVVSHDFYMSGAIGWLDHYGGIPGAYPASLYYSHGYKALLRQKENPKECGWEYPCNKEILDMSVGVITHSAYQKDLGETFYGTGYSRDWEVVPHLRVLKEGVAKRAARTKLGIEMDAFVICSFGFMGVHKLNEKALEGFLQSSLAENPRCKLVFVGAKSDDAYSANIVQRIKQSTARERITITGFVDNEAYEDYLEAMDIAVQLRTKSRGETSGTVLDVMAHKKATILNAHGTMNDYGEDVCVKLEDEFRVQELSEAFEKLFEDKEFRDAKAMQGYTYVQKYHDPAITGNAYREAIERIYEKNRYVRHNMLIHDAIDLSKAFNAGNDDLNECAVALAKNFRPHLQMQMFLDISELVKQDVKTGIQRVVRSLVSELIKNQSNRYRVEPVYYENGTYVYARNFTSRLLEAASTYEDDCEIEYGKGDVFVGLDLSLQESVFAAERLRKMRSAGVKISFVVYDILPVLHPEWWPKGAFELFSGWLAHIVQISDTLLCISKSTQKDVEQYISTRGIHDNVPDVTYFHLGADVANSISSSGITKEQSALLKTLNFDNTFLMVGTIEPRKGYEETLDAFDLLWSKGGENKLLIVGKQGWMVEPVIQRIRSHQELNKKLFWFHDASDELLEIFYEKCNGLLLASYAEGFGLPIIEAAKYNMPMLIRDIDVFREVAQESAIYFTSRNASELAEAIEKWSIGYQMGKVLYPSGIHALSWSQSAQWLEHIVLG</sequence>
<evidence type="ECO:0000313" key="3">
    <source>
        <dbReference type="EMBL" id="ADR34772.1"/>
    </source>
</evidence>
<dbReference type="OrthoDB" id="9767517at2"/>
<dbReference type="EMBL" id="CP002355">
    <property type="protein sequence ID" value="ADR34772.1"/>
    <property type="molecule type" value="Genomic_DNA"/>
</dbReference>
<dbReference type="PANTHER" id="PTHR46401:SF2">
    <property type="entry name" value="GLYCOSYLTRANSFERASE WBBK-RELATED"/>
    <property type="match status" value="1"/>
</dbReference>
<dbReference type="InterPro" id="IPR001296">
    <property type="entry name" value="Glyco_trans_1"/>
</dbReference>
<organism evidence="3 4">
    <name type="scientific">Sulfuricurvum kujiense (strain ATCC BAA-921 / DSM 16994 / JCM 11577 / YK-1)</name>
    <dbReference type="NCBI Taxonomy" id="709032"/>
    <lineage>
        <taxon>Bacteria</taxon>
        <taxon>Pseudomonadati</taxon>
        <taxon>Campylobacterota</taxon>
        <taxon>Epsilonproteobacteria</taxon>
        <taxon>Campylobacterales</taxon>
        <taxon>Sulfurimonadaceae</taxon>
        <taxon>Sulfuricurvum</taxon>
    </lineage>
</organism>
<dbReference type="STRING" id="709032.Sulku_2112"/>
<dbReference type="Gene3D" id="3.40.50.2000">
    <property type="entry name" value="Glycogen Phosphorylase B"/>
    <property type="match status" value="4"/>
</dbReference>
<dbReference type="RefSeq" id="WP_013460969.1">
    <property type="nucleotide sequence ID" value="NC_014762.1"/>
</dbReference>
<evidence type="ECO:0000256" key="1">
    <source>
        <dbReference type="ARBA" id="ARBA00022679"/>
    </source>
</evidence>
<protein>
    <submittedName>
        <fullName evidence="3">Glycosyl transferase group 1</fullName>
    </submittedName>
</protein>
<dbReference type="CDD" id="cd03801">
    <property type="entry name" value="GT4_PimA-like"/>
    <property type="match status" value="1"/>
</dbReference>
<dbReference type="PANTHER" id="PTHR46401">
    <property type="entry name" value="GLYCOSYLTRANSFERASE WBBK-RELATED"/>
    <property type="match status" value="1"/>
</dbReference>
<dbReference type="AlphaFoldDB" id="E4U375"/>
<keyword evidence="4" id="KW-1185">Reference proteome</keyword>
<dbReference type="CDD" id="cd03809">
    <property type="entry name" value="GT4_MtfB-like"/>
    <property type="match status" value="2"/>
</dbReference>
<name>E4U375_SULKY</name>
<dbReference type="KEGG" id="sku:Sulku_2112"/>
<reference evidence="3 4" key="1">
    <citation type="journal article" date="2012" name="Stand. Genomic Sci.">
        <title>Complete genome sequence of the sulfur compounds oxidizing chemolithoautotroph Sulfuricurvum kujiense type strain (YK-1(T)).</title>
        <authorList>
            <person name="Han C."/>
            <person name="Kotsyurbenko O."/>
            <person name="Chertkov O."/>
            <person name="Held B."/>
            <person name="Lapidus A."/>
            <person name="Nolan M."/>
            <person name="Lucas S."/>
            <person name="Hammon N."/>
            <person name="Deshpande S."/>
            <person name="Cheng J.F."/>
            <person name="Tapia R."/>
            <person name="Goodwin L.A."/>
            <person name="Pitluck S."/>
            <person name="Liolios K."/>
            <person name="Pagani I."/>
            <person name="Ivanova N."/>
            <person name="Mavromatis K."/>
            <person name="Mikhailova N."/>
            <person name="Pati A."/>
            <person name="Chen A."/>
            <person name="Palaniappan K."/>
            <person name="Land M."/>
            <person name="Hauser L."/>
            <person name="Chang Y.J."/>
            <person name="Jeffries C.D."/>
            <person name="Brambilla E.M."/>
            <person name="Rohde M."/>
            <person name="Spring S."/>
            <person name="Sikorski J."/>
            <person name="Goker M."/>
            <person name="Woyke T."/>
            <person name="Bristow J."/>
            <person name="Eisen J.A."/>
            <person name="Markowitz V."/>
            <person name="Hugenholtz P."/>
            <person name="Kyrpides N.C."/>
            <person name="Klenk H.P."/>
            <person name="Detter J.C."/>
        </authorList>
    </citation>
    <scope>NUCLEOTIDE SEQUENCE [LARGE SCALE GENOMIC DNA]</scope>
    <source>
        <strain evidence="4">ATCC BAA-921 / DSM 16994 / JCM 11577 / YK-1</strain>
    </source>
</reference>
<feature type="domain" description="Glycosyl transferase family 1" evidence="2">
    <location>
        <begin position="605"/>
        <end position="769"/>
    </location>
</feature>
<accession>E4U375</accession>
<dbReference type="eggNOG" id="COG0438">
    <property type="taxonomic scope" value="Bacteria"/>
</dbReference>
<dbReference type="GO" id="GO:0016757">
    <property type="term" value="F:glycosyltransferase activity"/>
    <property type="evidence" value="ECO:0007669"/>
    <property type="project" value="InterPro"/>
</dbReference>
<proteinExistence type="predicted"/>
<evidence type="ECO:0000313" key="4">
    <source>
        <dbReference type="Proteomes" id="UP000008721"/>
    </source>
</evidence>
<dbReference type="Pfam" id="PF00534">
    <property type="entry name" value="Glycos_transf_1"/>
    <property type="match status" value="3"/>
</dbReference>
<keyword evidence="1 3" id="KW-0808">Transferase</keyword>
<evidence type="ECO:0000259" key="2">
    <source>
        <dbReference type="Pfam" id="PF00534"/>
    </source>
</evidence>
<dbReference type="CAZy" id="GT4">
    <property type="family name" value="Glycosyltransferase Family 4"/>
</dbReference>